<dbReference type="Pfam" id="PF00072">
    <property type="entry name" value="Response_reg"/>
    <property type="match status" value="1"/>
</dbReference>
<sequence>MNHRPRLLQIGTSPAAMSQIVAHADVSVANGPGDAAEKLRTGRYDGVIVSDTLSSELIERYCRDEIILSNIDQGIASLDLTGRVTWANVVLRGWCSENPVGQPLISSLNGPSASGNPIVLASDYPDPVQAAASGRAVSFRIHRLEPAAQSYLDVRIRPVFSGNGTVIQLVSLLQNVTAEVEQQRKLHALYTSGRELAALEPDLLAEMNVPTRIELLKKNIRKHVHDLLRYETIEVRLLDKQTGELVPLLEDGMTEQAANRRLYARAEGNGVTGHVAYTGDSYLCPDTTNDPYYLEGAKDARSSLTAPLKYADEVVGTLNVESHTTNAFGPEDLQFTELFSKEIASALNTLDLLTAQQSCTLSESMEAVNKELALPVDDVLANAALLYARLHANDADAAKHLRRIMQSARQMKECVHKIGRDMIVGTGSVGDAIPLIGKRVLVIEQDGQFRKQAHLMLGRLGAEVETVGTAAEALALVNDASYDAVLQEIRPIDMSGYDAFRRIRVAMPTCRVAFTTGFGYDAQHSIVKARMDGLQHVIFKPFRAEQVVGAVTAPPPPEPTAQPISAIN</sequence>
<dbReference type="SUPFAM" id="SSF55781">
    <property type="entry name" value="GAF domain-like"/>
    <property type="match status" value="1"/>
</dbReference>
<evidence type="ECO:0000256" key="3">
    <source>
        <dbReference type="ARBA" id="ARBA00022777"/>
    </source>
</evidence>
<organism evidence="7 8">
    <name type="scientific">Limnoglobus roseus</name>
    <dbReference type="NCBI Taxonomy" id="2598579"/>
    <lineage>
        <taxon>Bacteria</taxon>
        <taxon>Pseudomonadati</taxon>
        <taxon>Planctomycetota</taxon>
        <taxon>Planctomycetia</taxon>
        <taxon>Gemmatales</taxon>
        <taxon>Gemmataceae</taxon>
        <taxon>Limnoglobus</taxon>
    </lineage>
</organism>
<dbReference type="PROSITE" id="PS50113">
    <property type="entry name" value="PAC"/>
    <property type="match status" value="1"/>
</dbReference>
<keyword evidence="1" id="KW-0597">Phosphoprotein</keyword>
<dbReference type="PANTHER" id="PTHR44591">
    <property type="entry name" value="STRESS RESPONSE REGULATOR PROTEIN 1"/>
    <property type="match status" value="1"/>
</dbReference>
<keyword evidence="2" id="KW-0808">Transferase</keyword>
<dbReference type="AlphaFoldDB" id="A0A5C1AJ82"/>
<gene>
    <name evidence="7" type="ORF">PX52LOC_05243</name>
</gene>
<dbReference type="Pfam" id="PF08448">
    <property type="entry name" value="PAS_4"/>
    <property type="match status" value="1"/>
</dbReference>
<evidence type="ECO:0000256" key="2">
    <source>
        <dbReference type="ARBA" id="ARBA00022679"/>
    </source>
</evidence>
<dbReference type="RefSeq" id="WP_149112751.1">
    <property type="nucleotide sequence ID" value="NZ_CP042425.1"/>
</dbReference>
<dbReference type="PROSITE" id="PS50110">
    <property type="entry name" value="RESPONSE_REGULATORY"/>
    <property type="match status" value="1"/>
</dbReference>
<evidence type="ECO:0000256" key="4">
    <source>
        <dbReference type="PROSITE-ProRule" id="PRU00169"/>
    </source>
</evidence>
<dbReference type="SMART" id="SM00065">
    <property type="entry name" value="GAF"/>
    <property type="match status" value="1"/>
</dbReference>
<proteinExistence type="predicted"/>
<dbReference type="PANTHER" id="PTHR44591:SF3">
    <property type="entry name" value="RESPONSE REGULATORY DOMAIN-CONTAINING PROTEIN"/>
    <property type="match status" value="1"/>
</dbReference>
<accession>A0A5C1AJ82</accession>
<evidence type="ECO:0000256" key="1">
    <source>
        <dbReference type="ARBA" id="ARBA00022553"/>
    </source>
</evidence>
<dbReference type="KEGG" id="lrs:PX52LOC_05243"/>
<feature type="domain" description="PAC" evidence="6">
    <location>
        <begin position="135"/>
        <end position="188"/>
    </location>
</feature>
<dbReference type="OrthoDB" id="227620at2"/>
<dbReference type="InterPro" id="IPR029016">
    <property type="entry name" value="GAF-like_dom_sf"/>
</dbReference>
<dbReference type="InterPro" id="IPR000700">
    <property type="entry name" value="PAS-assoc_C"/>
</dbReference>
<dbReference type="InterPro" id="IPR001789">
    <property type="entry name" value="Sig_transdc_resp-reg_receiver"/>
</dbReference>
<dbReference type="Pfam" id="PF01590">
    <property type="entry name" value="GAF"/>
    <property type="match status" value="1"/>
</dbReference>
<reference evidence="8" key="1">
    <citation type="submission" date="2019-08" db="EMBL/GenBank/DDBJ databases">
        <title>Limnoglobus roseus gen. nov., sp. nov., a novel freshwater planctomycete with a giant genome from the family Gemmataceae.</title>
        <authorList>
            <person name="Kulichevskaya I.S."/>
            <person name="Naumoff D.G."/>
            <person name="Miroshnikov K."/>
            <person name="Ivanova A."/>
            <person name="Philippov D.A."/>
            <person name="Hakobyan A."/>
            <person name="Rijpstra I.C."/>
            <person name="Sinninghe Damste J.S."/>
            <person name="Liesack W."/>
            <person name="Dedysh S.N."/>
        </authorList>
    </citation>
    <scope>NUCLEOTIDE SEQUENCE [LARGE SCALE GENOMIC DNA]</scope>
    <source>
        <strain evidence="8">PX52</strain>
    </source>
</reference>
<dbReference type="SUPFAM" id="SSF52172">
    <property type="entry name" value="CheY-like"/>
    <property type="match status" value="1"/>
</dbReference>
<evidence type="ECO:0000259" key="6">
    <source>
        <dbReference type="PROSITE" id="PS50113"/>
    </source>
</evidence>
<dbReference type="InterPro" id="IPR013656">
    <property type="entry name" value="PAS_4"/>
</dbReference>
<dbReference type="Gene3D" id="3.30.450.40">
    <property type="match status" value="1"/>
</dbReference>
<dbReference type="GO" id="GO:0000160">
    <property type="term" value="P:phosphorelay signal transduction system"/>
    <property type="evidence" value="ECO:0007669"/>
    <property type="project" value="InterPro"/>
</dbReference>
<comment type="caution">
    <text evidence="4">Lacks conserved residue(s) required for the propagation of feature annotation.</text>
</comment>
<evidence type="ECO:0000313" key="7">
    <source>
        <dbReference type="EMBL" id="QEL18227.1"/>
    </source>
</evidence>
<feature type="domain" description="Response regulatory" evidence="5">
    <location>
        <begin position="439"/>
        <end position="555"/>
    </location>
</feature>
<dbReference type="Gene3D" id="3.30.450.20">
    <property type="entry name" value="PAS domain"/>
    <property type="match status" value="1"/>
</dbReference>
<keyword evidence="8" id="KW-1185">Reference proteome</keyword>
<dbReference type="InterPro" id="IPR003018">
    <property type="entry name" value="GAF"/>
</dbReference>
<dbReference type="SMART" id="SM00448">
    <property type="entry name" value="REC"/>
    <property type="match status" value="1"/>
</dbReference>
<dbReference type="Gene3D" id="3.40.50.2300">
    <property type="match status" value="1"/>
</dbReference>
<protein>
    <submittedName>
        <fullName evidence="7">Sensor kinase</fullName>
    </submittedName>
</protein>
<keyword evidence="3 7" id="KW-0418">Kinase</keyword>
<dbReference type="GO" id="GO:0016301">
    <property type="term" value="F:kinase activity"/>
    <property type="evidence" value="ECO:0007669"/>
    <property type="project" value="UniProtKB-KW"/>
</dbReference>
<dbReference type="EMBL" id="CP042425">
    <property type="protein sequence ID" value="QEL18227.1"/>
    <property type="molecule type" value="Genomic_DNA"/>
</dbReference>
<evidence type="ECO:0000313" key="8">
    <source>
        <dbReference type="Proteomes" id="UP000324974"/>
    </source>
</evidence>
<evidence type="ECO:0000259" key="5">
    <source>
        <dbReference type="PROSITE" id="PS50110"/>
    </source>
</evidence>
<name>A0A5C1AJ82_9BACT</name>
<dbReference type="InterPro" id="IPR050595">
    <property type="entry name" value="Bact_response_regulator"/>
</dbReference>
<dbReference type="Proteomes" id="UP000324974">
    <property type="component" value="Chromosome"/>
</dbReference>
<dbReference type="InterPro" id="IPR011006">
    <property type="entry name" value="CheY-like_superfamily"/>
</dbReference>